<accession>Q9T4H1</accession>
<evidence type="ECO:0000313" key="1">
    <source>
        <dbReference type="EMBL" id="AAD54927.1"/>
    </source>
</evidence>
<organism evidence="1">
    <name type="scientific">Nephroselmis olivacea</name>
    <name type="common">Green alga</name>
    <dbReference type="NCBI Taxonomy" id="31312"/>
    <lineage>
        <taxon>Eukaryota</taxon>
        <taxon>Viridiplantae</taxon>
        <taxon>Chlorophyta</taxon>
        <taxon>Nephroselmidophyceae</taxon>
        <taxon>Nephroselmidales</taxon>
        <taxon>Nephroselmidaceae</taxon>
        <taxon>Nephroselmis</taxon>
    </lineage>
</organism>
<dbReference type="EMBL" id="AF137379">
    <property type="protein sequence ID" value="AAD54862.1"/>
    <property type="molecule type" value="Genomic_DNA"/>
</dbReference>
<sequence>MSHQLFASDDSDQIIQASHLSRIAELLTPYTIVSFLENIDINLIFQEPNTRLLEQVVDLLENEYEEEMLFRAIEQSCMQNGELLADRLNSSQELPRPSHVKTS</sequence>
<dbReference type="RefSeq" id="NP_050956.1">
    <property type="nucleotide sequence ID" value="NC_000927.1"/>
</dbReference>
<keyword evidence="1" id="KW-0150">Chloroplast</keyword>
<proteinExistence type="predicted"/>
<name>Q9T4H1_NEPOL</name>
<dbReference type="GeneID" id="1496870"/>
<reference evidence="1" key="1">
    <citation type="journal article" date="1999" name="Proc. Natl. Acad. Sci. U.S.A.">
        <title>The complete chloroplast DNA sequence of the green alga Nephroselmis olivacea: insights into the architecture of ancestral chloroplast genomes.</title>
        <authorList>
            <person name="Turmel M."/>
            <person name="Otis C."/>
            <person name="Lemieux C."/>
        </authorList>
    </citation>
    <scope>NUCLEOTIDE SEQUENCE [LARGE SCALE GENOMIC DNA]</scope>
    <source>
        <strain>NIES-484</strain>
    </source>
</reference>
<dbReference type="RefSeq" id="NP_050891.1">
    <property type="nucleotide sequence ID" value="NC_000927.1"/>
</dbReference>
<dbReference type="GeneID" id="1496914"/>
<dbReference type="AlphaFoldDB" id="Q9T4H1"/>
<keyword evidence="1" id="KW-0934">Plastid</keyword>
<protein>
    <submittedName>
        <fullName evidence="1">Uncharacterized protein</fullName>
    </submittedName>
</protein>
<geneLocation type="chloroplast" evidence="1"/>
<dbReference type="EMBL" id="AF137379">
    <property type="protein sequence ID" value="AAD54927.1"/>
    <property type="molecule type" value="Genomic_DNA"/>
</dbReference>